<proteinExistence type="predicted"/>
<dbReference type="InterPro" id="IPR036249">
    <property type="entry name" value="Thioredoxin-like_sf"/>
</dbReference>
<comment type="caution">
    <text evidence="1">The sequence shown here is derived from an EMBL/GenBank/DDBJ whole genome shotgun (WGS) entry which is preliminary data.</text>
</comment>
<evidence type="ECO:0000313" key="2">
    <source>
        <dbReference type="Proteomes" id="UP000823046"/>
    </source>
</evidence>
<accession>A0ABQ7JA07</accession>
<reference evidence="1 2" key="1">
    <citation type="journal article" date="2020" name="bioRxiv">
        <title>Metabolic contributions of an alphaproteobacterial endosymbiont in the apicomplexan Cardiosporidium cionae.</title>
        <authorList>
            <person name="Hunter E.S."/>
            <person name="Paight C.J."/>
            <person name="Lane C.E."/>
        </authorList>
    </citation>
    <scope>NUCLEOTIDE SEQUENCE [LARGE SCALE GENOMIC DNA]</scope>
    <source>
        <strain evidence="1">ESH_2018</strain>
    </source>
</reference>
<dbReference type="EMBL" id="JADAQX010000371">
    <property type="protein sequence ID" value="KAF8820495.1"/>
    <property type="molecule type" value="Genomic_DNA"/>
</dbReference>
<keyword evidence="2" id="KW-1185">Reference proteome</keyword>
<organism evidence="1 2">
    <name type="scientific">Cardiosporidium cionae</name>
    <dbReference type="NCBI Taxonomy" id="476202"/>
    <lineage>
        <taxon>Eukaryota</taxon>
        <taxon>Sar</taxon>
        <taxon>Alveolata</taxon>
        <taxon>Apicomplexa</taxon>
        <taxon>Aconoidasida</taxon>
        <taxon>Nephromycida</taxon>
        <taxon>Cardiosporidium</taxon>
    </lineage>
</organism>
<protein>
    <submittedName>
        <fullName evidence="1">Uncharacterized protein</fullName>
    </submittedName>
</protein>
<dbReference type="SUPFAM" id="SSF52833">
    <property type="entry name" value="Thioredoxin-like"/>
    <property type="match status" value="1"/>
</dbReference>
<dbReference type="PANTHER" id="PTHR45669">
    <property type="entry name" value="GLUTAREDOXIN DOMAIN-CONTAINING CYSTEINE-RICH PROTEIN CG12206-RELATED"/>
    <property type="match status" value="1"/>
</dbReference>
<dbReference type="PANTHER" id="PTHR45669:SF22">
    <property type="entry name" value="GLUTAREDOXIN DOMAIN-CONTAINING CYSTEINE-RICH PROTEIN CG12206-RELATED"/>
    <property type="match status" value="1"/>
</dbReference>
<dbReference type="Gene3D" id="3.40.30.10">
    <property type="entry name" value="Glutaredoxin"/>
    <property type="match status" value="1"/>
</dbReference>
<evidence type="ECO:0000313" key="1">
    <source>
        <dbReference type="EMBL" id="KAF8820495.1"/>
    </source>
</evidence>
<name>A0ABQ7JA07_9APIC</name>
<sequence length="277" mass="30742">MSQQGEEDEEPEGQTIDYFLNLVEDEEPVRGAVISSPRLSLEYSTNEAGRGSYTDALRLNYTDAVKTRDMEKIIAGGEQKAEVVILATSFGGIRKQFFSSKRALSFLYCKGVAYYYIDTNRDFSKAKNLRDNELFQTWKSEQILQFTSTSSSSSPEVMIPQILIDGVSIGGETELQDLEEDGDLDWIFARLACPSCLCEKDMEIVSCPNCGTVLTSLIPPEAANDGSVQLFVQDQLCNGTEDESVSEISSLTTLKSGIRRGSTYNYEQVFGDLPLEE</sequence>
<dbReference type="Proteomes" id="UP000823046">
    <property type="component" value="Unassembled WGS sequence"/>
</dbReference>
<gene>
    <name evidence="1" type="ORF">IE077_004474</name>
</gene>